<feature type="coiled-coil region" evidence="1">
    <location>
        <begin position="15"/>
        <end position="49"/>
    </location>
</feature>
<feature type="non-terminal residue" evidence="2">
    <location>
        <position position="1"/>
    </location>
</feature>
<dbReference type="OMA" id="WINEEGC"/>
<dbReference type="eggNOG" id="ENOG502QQB0">
    <property type="taxonomic scope" value="Eukaryota"/>
</dbReference>
<organism evidence="2 3">
    <name type="scientific">Amborella trichopoda</name>
    <dbReference type="NCBI Taxonomy" id="13333"/>
    <lineage>
        <taxon>Eukaryota</taxon>
        <taxon>Viridiplantae</taxon>
        <taxon>Streptophyta</taxon>
        <taxon>Embryophyta</taxon>
        <taxon>Tracheophyta</taxon>
        <taxon>Spermatophyta</taxon>
        <taxon>Magnoliopsida</taxon>
        <taxon>Amborellales</taxon>
        <taxon>Amborellaceae</taxon>
        <taxon>Amborella</taxon>
    </lineage>
</organism>
<dbReference type="AlphaFoldDB" id="W1NQE1"/>
<keyword evidence="1" id="KW-0175">Coiled coil</keyword>
<evidence type="ECO:0000313" key="3">
    <source>
        <dbReference type="Proteomes" id="UP000017836"/>
    </source>
</evidence>
<evidence type="ECO:0000313" key="2">
    <source>
        <dbReference type="EMBL" id="ERM97014.1"/>
    </source>
</evidence>
<accession>W1NQE1</accession>
<protein>
    <submittedName>
        <fullName evidence="2">Uncharacterized protein</fullName>
    </submittedName>
</protein>
<sequence length="124" mass="13911">TLDPKVLLELFCLYREWQDEKAKRVSEKQEELENKIEIADALAAKLMQRFNYSVSAMRTTAQNLAEVHPLQVEVGELKGRLTEVISSCDTLCKRIDAEGPEALRSSVKPFSANNSLAPCVNDSK</sequence>
<dbReference type="PANTHER" id="PTHR36409">
    <property type="entry name" value="EXPRESSED PROTEIN"/>
    <property type="match status" value="1"/>
</dbReference>
<reference evidence="3" key="1">
    <citation type="journal article" date="2013" name="Science">
        <title>The Amborella genome and the evolution of flowering plants.</title>
        <authorList>
            <consortium name="Amborella Genome Project"/>
        </authorList>
    </citation>
    <scope>NUCLEOTIDE SEQUENCE [LARGE SCALE GENOMIC DNA]</scope>
</reference>
<evidence type="ECO:0000256" key="1">
    <source>
        <dbReference type="SAM" id="Coils"/>
    </source>
</evidence>
<dbReference type="EMBL" id="KI396625">
    <property type="protein sequence ID" value="ERM97014.1"/>
    <property type="molecule type" value="Genomic_DNA"/>
</dbReference>
<proteinExistence type="predicted"/>
<dbReference type="Proteomes" id="UP000017836">
    <property type="component" value="Unassembled WGS sequence"/>
</dbReference>
<dbReference type="HOGENOM" id="CLU_119273_1_0_1"/>
<keyword evidence="3" id="KW-1185">Reference proteome</keyword>
<name>W1NQE1_AMBTC</name>
<dbReference type="Gramene" id="ERM97014">
    <property type="protein sequence ID" value="ERM97014"/>
    <property type="gene ID" value="AMTR_s00639p00007980"/>
</dbReference>
<gene>
    <name evidence="2" type="ORF">AMTR_s00639p00007980</name>
</gene>
<dbReference type="PANTHER" id="PTHR36409:SF1">
    <property type="entry name" value="BLOC-1-RELATED COMPLEX SUBUNIT 5"/>
    <property type="match status" value="1"/>
</dbReference>